<dbReference type="AlphaFoldDB" id="I4A3A6"/>
<feature type="transmembrane region" description="Helical" evidence="10">
    <location>
        <begin position="28"/>
        <end position="48"/>
    </location>
</feature>
<dbReference type="KEGG" id="orh:Ornrh_2310"/>
<keyword evidence="5" id="KW-0406">Ion transport</keyword>
<evidence type="ECO:0000313" key="12">
    <source>
        <dbReference type="Proteomes" id="UP000006051"/>
    </source>
</evidence>
<keyword evidence="12" id="KW-1185">Reference proteome</keyword>
<feature type="transmembrane region" description="Helical" evidence="10">
    <location>
        <begin position="211"/>
        <end position="233"/>
    </location>
</feature>
<dbReference type="GeneID" id="71570376"/>
<dbReference type="PRINTS" id="PR00762">
    <property type="entry name" value="CLCHANNEL"/>
</dbReference>
<dbReference type="PANTHER" id="PTHR43427:SF6">
    <property type="entry name" value="CHLORIDE CHANNEL PROTEIN CLC-E"/>
    <property type="match status" value="1"/>
</dbReference>
<dbReference type="HOGENOM" id="CLU_015263_6_0_10"/>
<dbReference type="Pfam" id="PF00654">
    <property type="entry name" value="Voltage_CLC"/>
    <property type="match status" value="1"/>
</dbReference>
<keyword evidence="2" id="KW-0813">Transport</keyword>
<feature type="transmembrane region" description="Helical" evidence="10">
    <location>
        <begin position="68"/>
        <end position="86"/>
    </location>
</feature>
<keyword evidence="4 10" id="KW-1133">Transmembrane helix</keyword>
<keyword evidence="9" id="KW-0407">Ion channel</keyword>
<feature type="transmembrane region" description="Helical" evidence="10">
    <location>
        <begin position="119"/>
        <end position="141"/>
    </location>
</feature>
<evidence type="ECO:0000256" key="9">
    <source>
        <dbReference type="ARBA" id="ARBA00023303"/>
    </source>
</evidence>
<name>I4A3A6_ORNRL</name>
<feature type="transmembrane region" description="Helical" evidence="10">
    <location>
        <begin position="285"/>
        <end position="303"/>
    </location>
</feature>
<evidence type="ECO:0000256" key="8">
    <source>
        <dbReference type="ARBA" id="ARBA00023214"/>
    </source>
</evidence>
<dbReference type="GeneID" id="97258881"/>
<feature type="transmembrane region" description="Helical" evidence="10">
    <location>
        <begin position="349"/>
        <end position="370"/>
    </location>
</feature>
<feature type="transmembrane region" description="Helical" evidence="10">
    <location>
        <begin position="175"/>
        <end position="199"/>
    </location>
</feature>
<dbReference type="eggNOG" id="COG0038">
    <property type="taxonomic scope" value="Bacteria"/>
</dbReference>
<keyword evidence="3 10" id="KW-0812">Transmembrane</keyword>
<evidence type="ECO:0000256" key="5">
    <source>
        <dbReference type="ARBA" id="ARBA00023065"/>
    </source>
</evidence>
<reference evidence="11 12" key="1">
    <citation type="submission" date="2012-06" db="EMBL/GenBank/DDBJ databases">
        <title>The complete genome of Ornithobacterium rhinotracheale DSM 15997.</title>
        <authorList>
            <consortium name="US DOE Joint Genome Institute (JGI-PGF)"/>
            <person name="Lucas S."/>
            <person name="Copeland A."/>
            <person name="Lapidus A."/>
            <person name="Goodwin L."/>
            <person name="Pitluck S."/>
            <person name="Peters L."/>
            <person name="Mikhailova N."/>
            <person name="Teshima H."/>
            <person name="Kyrpides N."/>
            <person name="Mavromatis K."/>
            <person name="Pagani I."/>
            <person name="Ivanova N."/>
            <person name="Ovchinnikova G."/>
            <person name="Zeytun A."/>
            <person name="Detter J.C."/>
            <person name="Han C."/>
            <person name="Land M."/>
            <person name="Hauser L."/>
            <person name="Markowitz V."/>
            <person name="Cheng J.-F."/>
            <person name="Hugenholtz P."/>
            <person name="Woyke T."/>
            <person name="Wu D."/>
            <person name="Lang E."/>
            <person name="Kopitz M."/>
            <person name="Brambilla E."/>
            <person name="Klenk H.-P."/>
            <person name="Eisen J.A."/>
        </authorList>
    </citation>
    <scope>NUCLEOTIDE SEQUENCE [LARGE SCALE GENOMIC DNA]</scope>
    <source>
        <strain evidence="12">ATCC 51463 / DSM 15997 / CCUG 23171 / LMG 9086</strain>
    </source>
</reference>
<feature type="transmembrane region" description="Helical" evidence="10">
    <location>
        <begin position="377"/>
        <end position="402"/>
    </location>
</feature>
<dbReference type="Gene3D" id="1.10.3080.10">
    <property type="entry name" value="Clc chloride channel"/>
    <property type="match status" value="1"/>
</dbReference>
<evidence type="ECO:0000256" key="6">
    <source>
        <dbReference type="ARBA" id="ARBA00023136"/>
    </source>
</evidence>
<evidence type="ECO:0000256" key="2">
    <source>
        <dbReference type="ARBA" id="ARBA00022448"/>
    </source>
</evidence>
<dbReference type="InterPro" id="IPR014743">
    <property type="entry name" value="Cl-channel_core"/>
</dbReference>
<evidence type="ECO:0000256" key="3">
    <source>
        <dbReference type="ARBA" id="ARBA00022692"/>
    </source>
</evidence>
<comment type="subcellular location">
    <subcellularLocation>
        <location evidence="1">Membrane</location>
        <topology evidence="1">Multi-pass membrane protein</topology>
    </subcellularLocation>
</comment>
<dbReference type="PANTHER" id="PTHR43427">
    <property type="entry name" value="CHLORIDE CHANNEL PROTEIN CLC-E"/>
    <property type="match status" value="1"/>
</dbReference>
<feature type="transmembrane region" description="Helical" evidence="10">
    <location>
        <begin position="245"/>
        <end position="264"/>
    </location>
</feature>
<dbReference type="InterPro" id="IPR050368">
    <property type="entry name" value="ClC-type_chloride_channel"/>
</dbReference>
<dbReference type="SUPFAM" id="SSF81340">
    <property type="entry name" value="Clc chloride channel"/>
    <property type="match status" value="1"/>
</dbReference>
<protein>
    <submittedName>
        <fullName evidence="11">Chloride channel protein EriC</fullName>
    </submittedName>
</protein>
<evidence type="ECO:0000313" key="11">
    <source>
        <dbReference type="EMBL" id="AFL98440.1"/>
    </source>
</evidence>
<dbReference type="RefSeq" id="WP_014791941.1">
    <property type="nucleotide sequence ID" value="NC_018016.1"/>
</dbReference>
<dbReference type="STRING" id="867902.Ornrh_2310"/>
<keyword evidence="8" id="KW-0868">Chloride</keyword>
<keyword evidence="7" id="KW-0869">Chloride channel</keyword>
<sequence>MQKVINFLRYYLRLSTDRIHSHKIKNNLLQAIPFWVGAVITGLFAIFYASLFRYAEEVLAWILGWHKWLIFILLPSAFLISWWLVVKFAPYAKGSGIPQVMAAVELSTPKNHKKIPKLLSLRVLCVKIISSAIMVVGGGAIGREGPTIQISGSIYKKINELLPASWPKISRKNMIMTGAAAGLSAAFNTPLGGIVFAIEELTRTHLSYFKTALFTGVIIAGFLTQSITGPYLYLGFPRIDDISSWIIFSVLLVAVISGILSSLLSQAMLSVLKFKKTLKTQRQEVYFLLASSLIIATLAYFISEDILGSGKELMERVLFTDEKTLPWYVPILRMVGTGLSFTSGAAGGIFAPALGAGATVGSVVAGWFAYTSSEINLLILVGMVSFLVGITRAPFTSAILVIEMTDRHSLIFYLMFAGLVASFVAFNINRHSFYDVLKMGYLKDLNDEDRKEKATALATETEKLNVATEVQGDKSEELK</sequence>
<gene>
    <name evidence="11" type="ordered locus">Ornrh_2310</name>
</gene>
<evidence type="ECO:0000256" key="4">
    <source>
        <dbReference type="ARBA" id="ARBA00022989"/>
    </source>
</evidence>
<accession>I4A3A6</accession>
<proteinExistence type="predicted"/>
<dbReference type="EMBL" id="CP003283">
    <property type="protein sequence ID" value="AFL98440.1"/>
    <property type="molecule type" value="Genomic_DNA"/>
</dbReference>
<evidence type="ECO:0000256" key="1">
    <source>
        <dbReference type="ARBA" id="ARBA00004141"/>
    </source>
</evidence>
<dbReference type="Proteomes" id="UP000006051">
    <property type="component" value="Chromosome"/>
</dbReference>
<feature type="transmembrane region" description="Helical" evidence="10">
    <location>
        <begin position="408"/>
        <end position="428"/>
    </location>
</feature>
<dbReference type="CDD" id="cd01034">
    <property type="entry name" value="EriC_like"/>
    <property type="match status" value="1"/>
</dbReference>
<evidence type="ECO:0000256" key="7">
    <source>
        <dbReference type="ARBA" id="ARBA00023173"/>
    </source>
</evidence>
<organism evidence="11 12">
    <name type="scientific">Ornithobacterium rhinotracheale (strain ATCC 51463 / DSM 15997 / CCUG 23171 / CIP 104009 / LMG 9086)</name>
    <dbReference type="NCBI Taxonomy" id="867902"/>
    <lineage>
        <taxon>Bacteria</taxon>
        <taxon>Pseudomonadati</taxon>
        <taxon>Bacteroidota</taxon>
        <taxon>Flavobacteriia</taxon>
        <taxon>Flavobacteriales</taxon>
        <taxon>Weeksellaceae</taxon>
        <taxon>Ornithobacterium</taxon>
    </lineage>
</organism>
<dbReference type="InterPro" id="IPR001807">
    <property type="entry name" value="ClC"/>
</dbReference>
<keyword evidence="6 10" id="KW-0472">Membrane</keyword>
<dbReference type="GO" id="GO:0005254">
    <property type="term" value="F:chloride channel activity"/>
    <property type="evidence" value="ECO:0007669"/>
    <property type="project" value="UniProtKB-KW"/>
</dbReference>
<dbReference type="PATRIC" id="fig|867902.3.peg.2262"/>
<evidence type="ECO:0000256" key="10">
    <source>
        <dbReference type="SAM" id="Phobius"/>
    </source>
</evidence>
<dbReference type="GO" id="GO:0034707">
    <property type="term" value="C:chloride channel complex"/>
    <property type="evidence" value="ECO:0007669"/>
    <property type="project" value="UniProtKB-KW"/>
</dbReference>